<dbReference type="KEGG" id="siv:SSIL_1890"/>
<protein>
    <submittedName>
        <fullName evidence="1">Uncharacterized conserved protein</fullName>
    </submittedName>
</protein>
<sequence length="74" mass="8638">MYKKIKAWAKNLKRQIFVLYFAYKDKRVPLTAKIFTACIVAYAFSPIEAEELDRRLANINTLGCNLDNGFYENL</sequence>
<dbReference type="HOGENOM" id="CLU_2685891_0_0_9"/>
<reference evidence="1 2" key="2">
    <citation type="journal article" date="2012" name="J. Biosci. Bioeng.">
        <title>Complete genome sequence and characterization of the N-acylhomoserine lactone-degrading gene of the potato leaf-associated Solibacillus silvestris.</title>
        <authorList>
            <person name="Morohoshi T."/>
            <person name="Tominaga Y."/>
            <person name="Someya N."/>
            <person name="Ikeda T."/>
        </authorList>
    </citation>
    <scope>NUCLEOTIDE SEQUENCE [LARGE SCALE GENOMIC DNA]</scope>
    <source>
        <strain evidence="1 2">StLB046</strain>
    </source>
</reference>
<dbReference type="eggNOG" id="COG3339">
    <property type="taxonomic scope" value="Bacteria"/>
</dbReference>
<proteinExistence type="predicted"/>
<dbReference type="STRING" id="1002809.SSIL_1890"/>
<evidence type="ECO:0000313" key="2">
    <source>
        <dbReference type="Proteomes" id="UP000006691"/>
    </source>
</evidence>
<dbReference type="AlphaFoldDB" id="F2F0R9"/>
<organism evidence="1 2">
    <name type="scientific">Solibacillus silvestris (strain StLB046)</name>
    <name type="common">Bacillus silvestris</name>
    <dbReference type="NCBI Taxonomy" id="1002809"/>
    <lineage>
        <taxon>Bacteria</taxon>
        <taxon>Bacillati</taxon>
        <taxon>Bacillota</taxon>
        <taxon>Bacilli</taxon>
        <taxon>Bacillales</taxon>
        <taxon>Caryophanaceae</taxon>
        <taxon>Solibacillus</taxon>
    </lineage>
</organism>
<keyword evidence="2" id="KW-1185">Reference proteome</keyword>
<reference evidence="2" key="1">
    <citation type="submission" date="2011-04" db="EMBL/GenBank/DDBJ databases">
        <title>Genome sequence of Solibacillus silvestris StLB046.</title>
        <authorList>
            <person name="Morohoshi T."/>
            <person name="Someya N."/>
            <person name="Ikeda T."/>
        </authorList>
    </citation>
    <scope>NUCLEOTIDE SEQUENCE [LARGE SCALE GENOMIC DNA]</scope>
    <source>
        <strain evidence="2">StLB046</strain>
    </source>
</reference>
<dbReference type="RefSeq" id="WP_014823643.1">
    <property type="nucleotide sequence ID" value="NC_018065.1"/>
</dbReference>
<name>F2F0R9_SOLSS</name>
<evidence type="ECO:0000313" key="1">
    <source>
        <dbReference type="EMBL" id="BAK16313.1"/>
    </source>
</evidence>
<dbReference type="EMBL" id="AP012157">
    <property type="protein sequence ID" value="BAK16313.1"/>
    <property type="molecule type" value="Genomic_DNA"/>
</dbReference>
<gene>
    <name evidence="1" type="ordered locus">SSIL_1890</name>
</gene>
<accession>F2F0R9</accession>
<dbReference type="Proteomes" id="UP000006691">
    <property type="component" value="Chromosome"/>
</dbReference>